<dbReference type="PIRSF" id="PIRSF005096">
    <property type="entry name" value="GALM"/>
    <property type="match status" value="1"/>
</dbReference>
<feature type="binding site" evidence="10">
    <location>
        <position position="227"/>
    </location>
    <ligand>
        <name>beta-D-galactose</name>
        <dbReference type="ChEBI" id="CHEBI:27667"/>
    </ligand>
</feature>
<dbReference type="GO" id="GO:0033499">
    <property type="term" value="P:galactose catabolic process via UDP-galactose, Leloir pathway"/>
    <property type="evidence" value="ECO:0007669"/>
    <property type="project" value="TreeGrafter"/>
</dbReference>
<evidence type="ECO:0000256" key="6">
    <source>
        <dbReference type="ARBA" id="ARBA00023235"/>
    </source>
</evidence>
<name>A0A6G9IC05_9GAMM</name>
<dbReference type="PANTHER" id="PTHR10091">
    <property type="entry name" value="ALDOSE-1-EPIMERASE"/>
    <property type="match status" value="1"/>
</dbReference>
<comment type="catalytic activity">
    <reaction evidence="1 8">
        <text>alpha-D-glucose = beta-D-glucose</text>
        <dbReference type="Rhea" id="RHEA:10264"/>
        <dbReference type="ChEBI" id="CHEBI:15903"/>
        <dbReference type="ChEBI" id="CHEBI:17925"/>
        <dbReference type="EC" id="5.1.3.3"/>
    </reaction>
</comment>
<dbReference type="KEGG" id="orb:IPMB12_05835"/>
<accession>A0A6G9IC05</accession>
<evidence type="ECO:0000256" key="9">
    <source>
        <dbReference type="PIRSR" id="PIRSR005096-1"/>
    </source>
</evidence>
<dbReference type="InParanoid" id="A0A6G9IC05"/>
<feature type="binding site" evidence="11">
    <location>
        <begin position="61"/>
        <end position="62"/>
    </location>
    <ligand>
        <name>beta-D-galactose</name>
        <dbReference type="ChEBI" id="CHEBI:27667"/>
    </ligand>
</feature>
<dbReference type="RefSeq" id="WP_166915861.1">
    <property type="nucleotide sequence ID" value="NZ_CP050253.1"/>
</dbReference>
<dbReference type="NCBIfam" id="NF008277">
    <property type="entry name" value="PRK11055.1"/>
    <property type="match status" value="1"/>
</dbReference>
<dbReference type="PANTHER" id="PTHR10091:SF0">
    <property type="entry name" value="GALACTOSE MUTAROTASE"/>
    <property type="match status" value="1"/>
</dbReference>
<dbReference type="EC" id="5.1.3.3" evidence="4 8"/>
<dbReference type="InterPro" id="IPR011013">
    <property type="entry name" value="Gal_mutarotase_sf_dom"/>
</dbReference>
<dbReference type="GO" id="GO:0030246">
    <property type="term" value="F:carbohydrate binding"/>
    <property type="evidence" value="ECO:0007669"/>
    <property type="project" value="InterPro"/>
</dbReference>
<evidence type="ECO:0000256" key="2">
    <source>
        <dbReference type="ARBA" id="ARBA00005028"/>
    </source>
</evidence>
<dbReference type="Proteomes" id="UP000501168">
    <property type="component" value="Chromosome"/>
</dbReference>
<evidence type="ECO:0000313" key="12">
    <source>
        <dbReference type="EMBL" id="QIQ21244.1"/>
    </source>
</evidence>
<dbReference type="EMBL" id="CP050253">
    <property type="protein sequence ID" value="QIQ21244.1"/>
    <property type="molecule type" value="Genomic_DNA"/>
</dbReference>
<dbReference type="AlphaFoldDB" id="A0A6G9IC05"/>
<dbReference type="UniPathway" id="UPA00242"/>
<dbReference type="SUPFAM" id="SSF74650">
    <property type="entry name" value="Galactose mutarotase-like"/>
    <property type="match status" value="1"/>
</dbReference>
<evidence type="ECO:0000313" key="13">
    <source>
        <dbReference type="Proteomes" id="UP000501168"/>
    </source>
</evidence>
<dbReference type="GO" id="GO:0004034">
    <property type="term" value="F:aldose 1-epimerase activity"/>
    <property type="evidence" value="ECO:0007669"/>
    <property type="project" value="UniProtKB-EC"/>
</dbReference>
<dbReference type="GO" id="GO:0006006">
    <property type="term" value="P:glucose metabolic process"/>
    <property type="evidence" value="ECO:0007669"/>
    <property type="project" value="TreeGrafter"/>
</dbReference>
<sequence>MNITLHNHSGMTLQFSPIGATWLSCLLPLSDGSIRDVLLQCADVSQNSEAFIGSTIGRYSNRIKNATLQHNFTHYQLIANQGTHQLHGGVQGFHTQRWQMINQQQNRVIFGLMSENGEQGFPGEVKATVDFMLTEQNEVVINYIATTDKLTPINLTNHAYFNLDGGGDIKEHQLYVDADYYLPVDREGIPESDLKSVTAGDMDLRELQKISEHFLRSKDRQLLNGYDHAYLLNPAAKNLQQPAVVLVSSDQEVTLQVLTNKPAVQIYTGNNLKGTKGKMGIYQNYAGIAIETEFLPDSPNRPDWPHQSSWFNDKEFYCYTTIYRFSVGKK</sequence>
<dbReference type="CDD" id="cd09019">
    <property type="entry name" value="galactose_mutarotase_like"/>
    <property type="match status" value="1"/>
</dbReference>
<dbReference type="Pfam" id="PF01263">
    <property type="entry name" value="Aldose_epim"/>
    <property type="match status" value="1"/>
</dbReference>
<keyword evidence="6 8" id="KW-0413">Isomerase</keyword>
<dbReference type="InterPro" id="IPR018052">
    <property type="entry name" value="Ald1_epimerase_CS"/>
</dbReference>
<keyword evidence="7 8" id="KW-0119">Carbohydrate metabolism</keyword>
<dbReference type="InterPro" id="IPR008183">
    <property type="entry name" value="Aldose_1/G6P_1-epimerase"/>
</dbReference>
<organism evidence="12 13">
    <name type="scientific">Zophobihabitans entericus</name>
    <dbReference type="NCBI Taxonomy" id="1635327"/>
    <lineage>
        <taxon>Bacteria</taxon>
        <taxon>Pseudomonadati</taxon>
        <taxon>Pseudomonadota</taxon>
        <taxon>Gammaproteobacteria</taxon>
        <taxon>Orbales</taxon>
        <taxon>Orbaceae</taxon>
        <taxon>Zophobihabitans</taxon>
    </lineage>
</organism>
<evidence type="ECO:0000256" key="8">
    <source>
        <dbReference type="PIRNR" id="PIRNR005096"/>
    </source>
</evidence>
<evidence type="ECO:0000256" key="11">
    <source>
        <dbReference type="PIRSR" id="PIRSR005096-3"/>
    </source>
</evidence>
<dbReference type="GO" id="GO:0005737">
    <property type="term" value="C:cytoplasm"/>
    <property type="evidence" value="ECO:0007669"/>
    <property type="project" value="TreeGrafter"/>
</dbReference>
<evidence type="ECO:0000256" key="3">
    <source>
        <dbReference type="ARBA" id="ARBA00006206"/>
    </source>
</evidence>
<protein>
    <recommendedName>
        <fullName evidence="5 8">Aldose 1-epimerase</fullName>
        <ecNumber evidence="4 8">5.1.3.3</ecNumber>
    </recommendedName>
</protein>
<dbReference type="PROSITE" id="PS00545">
    <property type="entry name" value="ALDOSE_1_EPIMERASE"/>
    <property type="match status" value="1"/>
</dbReference>
<feature type="binding site" evidence="11">
    <location>
        <begin position="158"/>
        <end position="160"/>
    </location>
    <ligand>
        <name>beta-D-galactose</name>
        <dbReference type="ChEBI" id="CHEBI:27667"/>
    </ligand>
</feature>
<evidence type="ECO:0000256" key="10">
    <source>
        <dbReference type="PIRSR" id="PIRSR005096-2"/>
    </source>
</evidence>
<keyword evidence="13" id="KW-1185">Reference proteome</keyword>
<comment type="pathway">
    <text evidence="2 8">Carbohydrate metabolism; hexose metabolism.</text>
</comment>
<evidence type="ECO:0000256" key="1">
    <source>
        <dbReference type="ARBA" id="ARBA00001614"/>
    </source>
</evidence>
<feature type="active site" description="Proton acceptor" evidence="9">
    <location>
        <position position="291"/>
    </location>
</feature>
<dbReference type="FunCoup" id="A0A6G9IC05">
    <property type="interactions" value="330"/>
</dbReference>
<evidence type="ECO:0000256" key="5">
    <source>
        <dbReference type="ARBA" id="ARBA00014165"/>
    </source>
</evidence>
<dbReference type="InterPro" id="IPR014718">
    <property type="entry name" value="GH-type_carb-bd"/>
</dbReference>
<dbReference type="Gene3D" id="2.70.98.10">
    <property type="match status" value="1"/>
</dbReference>
<gene>
    <name evidence="12" type="ORF">IPMB12_05835</name>
</gene>
<feature type="active site" description="Proton donor" evidence="9">
    <location>
        <position position="158"/>
    </location>
</feature>
<evidence type="ECO:0000256" key="4">
    <source>
        <dbReference type="ARBA" id="ARBA00013185"/>
    </source>
</evidence>
<reference evidence="12 13" key="1">
    <citation type="submission" date="2020-03" db="EMBL/GenBank/DDBJ databases">
        <title>Complete genome sequence of Orbus sp. IPMB12 (BCRC 80908).</title>
        <authorList>
            <person name="Lo W.-S."/>
            <person name="Chang T.-H."/>
            <person name="Kuo C.-H."/>
        </authorList>
    </citation>
    <scope>NUCLEOTIDE SEQUENCE [LARGE SCALE GENOMIC DNA]</scope>
    <source>
        <strain evidence="12 13">IPMB12</strain>
    </source>
</reference>
<dbReference type="InterPro" id="IPR047215">
    <property type="entry name" value="Galactose_mutarotase-like"/>
</dbReference>
<evidence type="ECO:0000256" key="7">
    <source>
        <dbReference type="ARBA" id="ARBA00023277"/>
    </source>
</evidence>
<proteinExistence type="inferred from homology"/>
<comment type="similarity">
    <text evidence="3 8">Belongs to the aldose epimerase family.</text>
</comment>
<dbReference type="InterPro" id="IPR015443">
    <property type="entry name" value="Aldose_1-epimerase"/>
</dbReference>